<dbReference type="SUPFAM" id="SSF110997">
    <property type="entry name" value="Sporulation related repeat"/>
    <property type="match status" value="1"/>
</dbReference>
<dbReference type="RefSeq" id="WP_091163112.1">
    <property type="nucleotide sequence ID" value="NZ_FNCG01000002.1"/>
</dbReference>
<gene>
    <name evidence="3" type="ORF">SAMN05192573_102201</name>
</gene>
<dbReference type="InterPro" id="IPR036680">
    <property type="entry name" value="SPOR-like_sf"/>
</dbReference>
<keyword evidence="1" id="KW-1133">Transmembrane helix</keyword>
<dbReference type="Proteomes" id="UP000199705">
    <property type="component" value="Unassembled WGS sequence"/>
</dbReference>
<evidence type="ECO:0000313" key="4">
    <source>
        <dbReference type="Proteomes" id="UP000199705"/>
    </source>
</evidence>
<proteinExistence type="predicted"/>
<dbReference type="Pfam" id="PF05036">
    <property type="entry name" value="SPOR"/>
    <property type="match status" value="1"/>
</dbReference>
<feature type="domain" description="SPOR" evidence="2">
    <location>
        <begin position="270"/>
        <end position="348"/>
    </location>
</feature>
<dbReference type="PROSITE" id="PS51724">
    <property type="entry name" value="SPOR"/>
    <property type="match status" value="1"/>
</dbReference>
<sequence>MDIANYLSELLGRYTEISVPGLGCFSRLRVNGYYDDVQATFYPPGHKLHFDQEAKDDEILTRHIAEKKKISLASSKYFTEKYINSLKQELVLHEVPFAQLGWFYMQEGKIAFRPQEQASGSDPLFFGLTPVTINKVNYVPPPPPPPPLPTAISLQQTYTPPPANATLVEQPEYIDDEPEVKRGISIWVIIAIAVVILAAAAFGVYKYNPALLHLNNDSPKEQPKVEKPKAAPIIKPDRIQKDSTPTVADTAKAISKPVEALNNPAAKTDTVAQPEFAIFLGSFKTITKSNEAVKDYKSRGIDARLLKGPGTGPRIKIIIGGFSSSEEAEAVRKKLISQGKITKDTYSKQITDSTK</sequence>
<name>A0A1G7RCJ9_9SPHI</name>
<evidence type="ECO:0000259" key="2">
    <source>
        <dbReference type="PROSITE" id="PS51724"/>
    </source>
</evidence>
<accession>A0A1G7RCJ9</accession>
<organism evidence="3 4">
    <name type="scientific">Mucilaginibacter gossypii</name>
    <dbReference type="NCBI Taxonomy" id="551996"/>
    <lineage>
        <taxon>Bacteria</taxon>
        <taxon>Pseudomonadati</taxon>
        <taxon>Bacteroidota</taxon>
        <taxon>Sphingobacteriia</taxon>
        <taxon>Sphingobacteriales</taxon>
        <taxon>Sphingobacteriaceae</taxon>
        <taxon>Mucilaginibacter</taxon>
    </lineage>
</organism>
<dbReference type="InterPro" id="IPR007730">
    <property type="entry name" value="SPOR-like_dom"/>
</dbReference>
<dbReference type="STRING" id="551996.SAMN05192573_102201"/>
<reference evidence="4" key="1">
    <citation type="submission" date="2016-10" db="EMBL/GenBank/DDBJ databases">
        <authorList>
            <person name="Varghese N."/>
            <person name="Submissions S."/>
        </authorList>
    </citation>
    <scope>NUCLEOTIDE SEQUENCE [LARGE SCALE GENOMIC DNA]</scope>
    <source>
        <strain evidence="4">Gh-67</strain>
    </source>
</reference>
<feature type="transmembrane region" description="Helical" evidence="1">
    <location>
        <begin position="184"/>
        <end position="205"/>
    </location>
</feature>
<keyword evidence="4" id="KW-1185">Reference proteome</keyword>
<dbReference type="Pfam" id="PF18174">
    <property type="entry name" value="HU-CCDC81_bac_1"/>
    <property type="match status" value="1"/>
</dbReference>
<dbReference type="InterPro" id="IPR040495">
    <property type="entry name" value="HU-CCDC81_bac_1"/>
</dbReference>
<dbReference type="EMBL" id="FNCG01000002">
    <property type="protein sequence ID" value="SDG08462.1"/>
    <property type="molecule type" value="Genomic_DNA"/>
</dbReference>
<keyword evidence="1" id="KW-0472">Membrane</keyword>
<dbReference type="GO" id="GO:0042834">
    <property type="term" value="F:peptidoglycan binding"/>
    <property type="evidence" value="ECO:0007669"/>
    <property type="project" value="InterPro"/>
</dbReference>
<dbReference type="Gene3D" id="3.30.70.1070">
    <property type="entry name" value="Sporulation related repeat"/>
    <property type="match status" value="1"/>
</dbReference>
<protein>
    <submittedName>
        <fullName evidence="3">Sporulation related domain-containing protein</fullName>
    </submittedName>
</protein>
<keyword evidence="1" id="KW-0812">Transmembrane</keyword>
<dbReference type="AlphaFoldDB" id="A0A1G7RCJ9"/>
<evidence type="ECO:0000313" key="3">
    <source>
        <dbReference type="EMBL" id="SDG08462.1"/>
    </source>
</evidence>
<evidence type="ECO:0000256" key="1">
    <source>
        <dbReference type="SAM" id="Phobius"/>
    </source>
</evidence>